<evidence type="ECO:0000313" key="3">
    <source>
        <dbReference type="Proteomes" id="UP000254808"/>
    </source>
</evidence>
<reference evidence="2 3" key="1">
    <citation type="submission" date="2018-03" db="EMBL/GenBank/DDBJ databases">
        <title>Phenotypic and genomic properties of Cyclonatronum proteinivorum gen. nov., sp. nov., a haloalkaliphilic bacteroidete from soda lakes possessing Na+-translocating rhodopsin.</title>
        <authorList>
            <person name="Toshchakov S.V."/>
            <person name="Korzhenkov A."/>
            <person name="Samarov N.I."/>
            <person name="Kublanov I.V."/>
            <person name="Muntyan M.S."/>
            <person name="Sorokin D.Y."/>
        </authorList>
    </citation>
    <scope>NUCLEOTIDE SEQUENCE [LARGE SCALE GENOMIC DNA]</scope>
    <source>
        <strain evidence="2 3">Omega</strain>
    </source>
</reference>
<keyword evidence="1" id="KW-0472">Membrane</keyword>
<dbReference type="AlphaFoldDB" id="A0A345UJF4"/>
<dbReference type="RefSeq" id="WP_114983876.1">
    <property type="nucleotide sequence ID" value="NZ_CP027806.1"/>
</dbReference>
<feature type="transmembrane region" description="Helical" evidence="1">
    <location>
        <begin position="37"/>
        <end position="60"/>
    </location>
</feature>
<dbReference type="OrthoDB" id="1443906at2"/>
<organism evidence="2 3">
    <name type="scientific">Cyclonatronum proteinivorum</name>
    <dbReference type="NCBI Taxonomy" id="1457365"/>
    <lineage>
        <taxon>Bacteria</taxon>
        <taxon>Pseudomonadati</taxon>
        <taxon>Balneolota</taxon>
        <taxon>Balneolia</taxon>
        <taxon>Balneolales</taxon>
        <taxon>Cyclonatronaceae</taxon>
        <taxon>Cyclonatronum</taxon>
    </lineage>
</organism>
<evidence type="ECO:0000313" key="2">
    <source>
        <dbReference type="EMBL" id="AXJ00606.1"/>
    </source>
</evidence>
<dbReference type="Proteomes" id="UP000254808">
    <property type="component" value="Chromosome"/>
</dbReference>
<keyword evidence="1" id="KW-1133">Transmembrane helix</keyword>
<proteinExistence type="predicted"/>
<dbReference type="KEGG" id="cprv:CYPRO_1350"/>
<sequence length="213" mass="23087">MTFEIIIVIVGVVLVLPAIFGAVRSGGEGSSGPFSPTLMIVLGILGVGLMLYGGFSYGIVTQQGQMERVATAGQLQVDFPVQRVQITSPLEGEAVPCRVLTMGVYPEGHDKDIWVLLRPSDNMLYPQSDHTNTSFKRNGEWQVITRYGGSLDEAYDVIVFEADAEASAFFSATIEEWKANLFFPGLTEEELPAGATELDSITVTLAENCRGVF</sequence>
<name>A0A345UJF4_9BACT</name>
<protein>
    <submittedName>
        <fullName evidence="2">Uncharacterized protein</fullName>
    </submittedName>
</protein>
<keyword evidence="1" id="KW-0812">Transmembrane</keyword>
<keyword evidence="3" id="KW-1185">Reference proteome</keyword>
<dbReference type="EMBL" id="CP027806">
    <property type="protein sequence ID" value="AXJ00606.1"/>
    <property type="molecule type" value="Genomic_DNA"/>
</dbReference>
<evidence type="ECO:0000256" key="1">
    <source>
        <dbReference type="SAM" id="Phobius"/>
    </source>
</evidence>
<accession>A0A345UJF4</accession>
<gene>
    <name evidence="2" type="ORF">CYPRO_1350</name>
</gene>